<keyword evidence="4" id="KW-0285">Flavoprotein</keyword>
<dbReference type="SUPFAM" id="SSF51395">
    <property type="entry name" value="FMN-linked oxidoreductases"/>
    <property type="match status" value="1"/>
</dbReference>
<evidence type="ECO:0000313" key="12">
    <source>
        <dbReference type="EMBL" id="KGF56921.1"/>
    </source>
</evidence>
<dbReference type="GO" id="GO:0046872">
    <property type="term" value="F:metal ion binding"/>
    <property type="evidence" value="ECO:0007669"/>
    <property type="project" value="UniProtKB-KW"/>
</dbReference>
<comment type="cofactor">
    <cofactor evidence="1">
        <name>FMN</name>
        <dbReference type="ChEBI" id="CHEBI:58210"/>
    </cofactor>
</comment>
<evidence type="ECO:0000256" key="4">
    <source>
        <dbReference type="ARBA" id="ARBA00022630"/>
    </source>
</evidence>
<evidence type="ECO:0000256" key="5">
    <source>
        <dbReference type="ARBA" id="ARBA00022643"/>
    </source>
</evidence>
<dbReference type="eggNOG" id="COG1902">
    <property type="taxonomic scope" value="Bacteria"/>
</dbReference>
<keyword evidence="5" id="KW-0288">FMN</keyword>
<feature type="domain" description="FAD/NAD(P)-binding" evidence="11">
    <location>
        <begin position="408"/>
        <end position="628"/>
    </location>
</feature>
<protein>
    <recommendedName>
        <fullName evidence="14">NADH:flavin oxidoreductase/NADH oxidase N-terminal domain-containing protein</fullName>
    </recommendedName>
</protein>
<proteinExistence type="inferred from homology"/>
<evidence type="ECO:0000256" key="6">
    <source>
        <dbReference type="ARBA" id="ARBA00022723"/>
    </source>
</evidence>
<evidence type="ECO:0000256" key="9">
    <source>
        <dbReference type="ARBA" id="ARBA00023014"/>
    </source>
</evidence>
<evidence type="ECO:0000256" key="1">
    <source>
        <dbReference type="ARBA" id="ARBA00001917"/>
    </source>
</evidence>
<sequence length="667" mass="73502">MDRTYQHIFTPLTIRGITLKNRIEIAPISVFDLDTTPERHPSERDMQFFRMRAMGGAAVVTLGDCIVDPSGEDSGKLASPKILAGHEDNLPFLTRIADEIHRYGAVASIELNHAGMLRASAGVQAWGPDYINFDETKTIAPLSDQSASDEPVYRKGEVLFMTEEMIETVVDAFGRAAEQAKTCGFEMAMIHAGHGWLIHQFLSPLTNHRTDRFGGSLENRARLLLMIIDRIRQYCGEDFLIEVRFSGTEYVEGGYTLKEGVEFAKLMDGKADLLHVSACNFYFPETECLMVPGMFKEEGHNLYLAEEIKKHVKHSHVVSVGAHRDPKKIEDILAAGKVDMIAVCRAVNADPQFVNKLKRNQEEEIRPCLRCNACIANYQTRITKCAINPTLDRPEDEVFPFLPTTPKRVLIAGGGPAGLEAAIVARDRGHEVILCEKTGTLGGLLRYARKVPFKRETQQYVDYMIAKAVRMGVDIRLNTEVTPELVKVIAPDFCIAAVGSKALIPPIPGVEKAHPIMDMYDGKVQVGQKVVIVGGGLAGTEAALELAMQGKQVTLVEMGIDVARDANSIHKPALMMELKDHAEQVTILCRTTCTGIHDHGIVCRDADGKELTLDADTVILAAGMAPLRAEALALEPVSSEFRMVGDCKRPRQILEAVREGYDAAMEV</sequence>
<dbReference type="RefSeq" id="WP_044938893.1">
    <property type="nucleotide sequence ID" value="NZ_KN174161.1"/>
</dbReference>
<evidence type="ECO:0000256" key="3">
    <source>
        <dbReference type="ARBA" id="ARBA00011048"/>
    </source>
</evidence>
<evidence type="ECO:0008006" key="14">
    <source>
        <dbReference type="Google" id="ProtNLM"/>
    </source>
</evidence>
<dbReference type="eggNOG" id="COG0446">
    <property type="taxonomic scope" value="Bacteria"/>
</dbReference>
<dbReference type="Proteomes" id="UP000029585">
    <property type="component" value="Unassembled WGS sequence"/>
</dbReference>
<dbReference type="InterPro" id="IPR051793">
    <property type="entry name" value="NADH:flavin_oxidoreductase"/>
</dbReference>
<reference evidence="12 13" key="1">
    <citation type="submission" date="2011-08" db="EMBL/GenBank/DDBJ databases">
        <title>The Genome Sequence of Clostridium orbiscindens 1_3_50AFAA.</title>
        <authorList>
            <consortium name="The Broad Institute Genome Sequencing Platform"/>
            <person name="Earl A."/>
            <person name="Ward D."/>
            <person name="Feldgarden M."/>
            <person name="Gevers D."/>
            <person name="Daigneault M."/>
            <person name="Strauss J."/>
            <person name="Allen-Vercoe E."/>
            <person name="Young S.K."/>
            <person name="Zeng Q."/>
            <person name="Gargeya S."/>
            <person name="Fitzgerald M."/>
            <person name="Haas B."/>
            <person name="Abouelleil A."/>
            <person name="Alvarado L."/>
            <person name="Arachchi H.M."/>
            <person name="Berlin A."/>
            <person name="Brown A."/>
            <person name="Chapman S.B."/>
            <person name="Chen Z."/>
            <person name="Dunbar C."/>
            <person name="Freedman E."/>
            <person name="Gearin G."/>
            <person name="Gellesch M."/>
            <person name="Goldberg J."/>
            <person name="Griggs A."/>
            <person name="Gujja S."/>
            <person name="Heiman D."/>
            <person name="Howarth C."/>
            <person name="Larson L."/>
            <person name="Lui A."/>
            <person name="MacDonald P.J.P."/>
            <person name="Montmayeur A."/>
            <person name="Murphy C."/>
            <person name="Neiman D."/>
            <person name="Pearson M."/>
            <person name="Priest M."/>
            <person name="Roberts A."/>
            <person name="Saif S."/>
            <person name="Shea T."/>
            <person name="Shenoy N."/>
            <person name="Sisk P."/>
            <person name="Stolte C."/>
            <person name="Sykes S."/>
            <person name="Wortman J."/>
            <person name="Nusbaum C."/>
            <person name="Birren B."/>
        </authorList>
    </citation>
    <scope>NUCLEOTIDE SEQUENCE [LARGE SCALE GENOMIC DNA]</scope>
    <source>
        <strain evidence="12 13">1_3_50AFAA</strain>
    </source>
</reference>
<dbReference type="PANTHER" id="PTHR42917:SF2">
    <property type="entry name" value="2,4-DIENOYL-COA REDUCTASE [(2E)-ENOYL-COA-PRODUCING]"/>
    <property type="match status" value="1"/>
</dbReference>
<dbReference type="PANTHER" id="PTHR42917">
    <property type="entry name" value="2,4-DIENOYL-COA REDUCTASE"/>
    <property type="match status" value="1"/>
</dbReference>
<dbReference type="EMBL" id="ADLO01000024">
    <property type="protein sequence ID" value="KGF56921.1"/>
    <property type="molecule type" value="Genomic_DNA"/>
</dbReference>
<dbReference type="PRINTS" id="PR00368">
    <property type="entry name" value="FADPNR"/>
</dbReference>
<dbReference type="CDD" id="cd02803">
    <property type="entry name" value="OYE_like_FMN_family"/>
    <property type="match status" value="1"/>
</dbReference>
<evidence type="ECO:0000256" key="8">
    <source>
        <dbReference type="ARBA" id="ARBA00023004"/>
    </source>
</evidence>
<dbReference type="HOGENOM" id="CLU_012153_1_2_9"/>
<name>A0A096BD35_FLAPL</name>
<dbReference type="InterPro" id="IPR013785">
    <property type="entry name" value="Aldolase_TIM"/>
</dbReference>
<dbReference type="Gene3D" id="3.40.50.720">
    <property type="entry name" value="NAD(P)-binding Rossmann-like Domain"/>
    <property type="match status" value="1"/>
</dbReference>
<keyword evidence="13" id="KW-1185">Reference proteome</keyword>
<keyword evidence="9" id="KW-0411">Iron-sulfur</keyword>
<evidence type="ECO:0000259" key="10">
    <source>
        <dbReference type="Pfam" id="PF00724"/>
    </source>
</evidence>
<dbReference type="GO" id="GO:0016491">
    <property type="term" value="F:oxidoreductase activity"/>
    <property type="evidence" value="ECO:0007669"/>
    <property type="project" value="UniProtKB-KW"/>
</dbReference>
<evidence type="ECO:0000256" key="7">
    <source>
        <dbReference type="ARBA" id="ARBA00023002"/>
    </source>
</evidence>
<dbReference type="InterPro" id="IPR001155">
    <property type="entry name" value="OxRdtase_FMN_N"/>
</dbReference>
<dbReference type="Pfam" id="PF07992">
    <property type="entry name" value="Pyr_redox_2"/>
    <property type="match status" value="1"/>
</dbReference>
<gene>
    <name evidence="12" type="ORF">HMPREF9460_00640</name>
</gene>
<dbReference type="PATRIC" id="fig|742738.3.peg.669"/>
<keyword evidence="7" id="KW-0560">Oxidoreductase</keyword>
<organism evidence="12 13">
    <name type="scientific">Flavonifractor plautii 1_3_50AFAA</name>
    <dbReference type="NCBI Taxonomy" id="742738"/>
    <lineage>
        <taxon>Bacteria</taxon>
        <taxon>Bacillati</taxon>
        <taxon>Bacillota</taxon>
        <taxon>Clostridia</taxon>
        <taxon>Eubacteriales</taxon>
        <taxon>Oscillospiraceae</taxon>
        <taxon>Flavonifractor</taxon>
    </lineage>
</organism>
<evidence type="ECO:0000313" key="13">
    <source>
        <dbReference type="Proteomes" id="UP000029585"/>
    </source>
</evidence>
<dbReference type="InterPro" id="IPR023753">
    <property type="entry name" value="FAD/NAD-binding_dom"/>
</dbReference>
<accession>A0A096BD35</accession>
<dbReference type="GO" id="GO:0010181">
    <property type="term" value="F:FMN binding"/>
    <property type="evidence" value="ECO:0007669"/>
    <property type="project" value="InterPro"/>
</dbReference>
<dbReference type="AlphaFoldDB" id="A0A096BD35"/>
<comment type="cofactor">
    <cofactor evidence="2">
        <name>[4Fe-4S] cluster</name>
        <dbReference type="ChEBI" id="CHEBI:49883"/>
    </cofactor>
</comment>
<comment type="similarity">
    <text evidence="3">In the N-terminal section; belongs to the NADH:flavin oxidoreductase/NADH oxidase family.</text>
</comment>
<feature type="domain" description="NADH:flavin oxidoreductase/NADH oxidase N-terminal" evidence="10">
    <location>
        <begin position="8"/>
        <end position="363"/>
    </location>
</feature>
<keyword evidence="8" id="KW-0408">Iron</keyword>
<dbReference type="Pfam" id="PF00724">
    <property type="entry name" value="Oxidored_FMN"/>
    <property type="match status" value="1"/>
</dbReference>
<comment type="caution">
    <text evidence="12">The sequence shown here is derived from an EMBL/GenBank/DDBJ whole genome shotgun (WGS) entry which is preliminary data.</text>
</comment>
<evidence type="ECO:0000259" key="11">
    <source>
        <dbReference type="Pfam" id="PF07992"/>
    </source>
</evidence>
<dbReference type="InterPro" id="IPR036188">
    <property type="entry name" value="FAD/NAD-bd_sf"/>
</dbReference>
<dbReference type="SUPFAM" id="SSF51905">
    <property type="entry name" value="FAD/NAD(P)-binding domain"/>
    <property type="match status" value="1"/>
</dbReference>
<evidence type="ECO:0000256" key="2">
    <source>
        <dbReference type="ARBA" id="ARBA00001966"/>
    </source>
</evidence>
<dbReference type="Gene3D" id="3.20.20.70">
    <property type="entry name" value="Aldolase class I"/>
    <property type="match status" value="1"/>
</dbReference>
<dbReference type="Gene3D" id="3.50.50.60">
    <property type="entry name" value="FAD/NAD(P)-binding domain"/>
    <property type="match status" value="1"/>
</dbReference>
<keyword evidence="6" id="KW-0479">Metal-binding</keyword>
<dbReference type="GO" id="GO:0051536">
    <property type="term" value="F:iron-sulfur cluster binding"/>
    <property type="evidence" value="ECO:0007669"/>
    <property type="project" value="UniProtKB-KW"/>
</dbReference>